<dbReference type="STRING" id="44941.A0A397W805"/>
<name>A0A397W805_9GLOM</name>
<protein>
    <recommendedName>
        <fullName evidence="3">Protein kinase domain-containing protein</fullName>
    </recommendedName>
</protein>
<gene>
    <name evidence="1" type="ORF">C2G38_2027493</name>
</gene>
<evidence type="ECO:0000313" key="1">
    <source>
        <dbReference type="EMBL" id="RIB29697.1"/>
    </source>
</evidence>
<dbReference type="OrthoDB" id="2425774at2759"/>
<evidence type="ECO:0008006" key="3">
    <source>
        <dbReference type="Google" id="ProtNLM"/>
    </source>
</evidence>
<sequence length="120" mass="14112">MENIGEKSIYSRRKNKEGDKITCDSCIFFHLFNSFKNWSSGNEFIDNLLRRCQLEQLLKPENIVEWVPYENFEDVKYETKGGFGSIYSATWIVGWISGWDNTNKQFIRIGKKKGCIEIIK</sequence>
<reference evidence="1 2" key="1">
    <citation type="submission" date="2018-06" db="EMBL/GenBank/DDBJ databases">
        <title>Comparative genomics reveals the genomic features of Rhizophagus irregularis, R. cerebriforme, R. diaphanum and Gigaspora rosea, and their symbiotic lifestyle signature.</title>
        <authorList>
            <person name="Morin E."/>
            <person name="San Clemente H."/>
            <person name="Chen E.C.H."/>
            <person name="De La Providencia I."/>
            <person name="Hainaut M."/>
            <person name="Kuo A."/>
            <person name="Kohler A."/>
            <person name="Murat C."/>
            <person name="Tang N."/>
            <person name="Roy S."/>
            <person name="Loubradou J."/>
            <person name="Henrissat B."/>
            <person name="Grigoriev I.V."/>
            <person name="Corradi N."/>
            <person name="Roux C."/>
            <person name="Martin F.M."/>
        </authorList>
    </citation>
    <scope>NUCLEOTIDE SEQUENCE [LARGE SCALE GENOMIC DNA]</scope>
    <source>
        <strain evidence="1 2">DAOM 194757</strain>
    </source>
</reference>
<comment type="caution">
    <text evidence="1">The sequence shown here is derived from an EMBL/GenBank/DDBJ whole genome shotgun (WGS) entry which is preliminary data.</text>
</comment>
<keyword evidence="2" id="KW-1185">Reference proteome</keyword>
<accession>A0A397W805</accession>
<dbReference type="Proteomes" id="UP000266673">
    <property type="component" value="Unassembled WGS sequence"/>
</dbReference>
<dbReference type="EMBL" id="QKWP01000031">
    <property type="protein sequence ID" value="RIB29697.1"/>
    <property type="molecule type" value="Genomic_DNA"/>
</dbReference>
<dbReference type="AlphaFoldDB" id="A0A397W805"/>
<organism evidence="1 2">
    <name type="scientific">Gigaspora rosea</name>
    <dbReference type="NCBI Taxonomy" id="44941"/>
    <lineage>
        <taxon>Eukaryota</taxon>
        <taxon>Fungi</taxon>
        <taxon>Fungi incertae sedis</taxon>
        <taxon>Mucoromycota</taxon>
        <taxon>Glomeromycotina</taxon>
        <taxon>Glomeromycetes</taxon>
        <taxon>Diversisporales</taxon>
        <taxon>Gigasporaceae</taxon>
        <taxon>Gigaspora</taxon>
    </lineage>
</organism>
<proteinExistence type="predicted"/>
<evidence type="ECO:0000313" key="2">
    <source>
        <dbReference type="Proteomes" id="UP000266673"/>
    </source>
</evidence>